<comment type="caution">
    <text evidence="1">The sequence shown here is derived from an EMBL/GenBank/DDBJ whole genome shotgun (WGS) entry which is preliminary data.</text>
</comment>
<dbReference type="EMBL" id="LXQA010177322">
    <property type="protein sequence ID" value="MCI30144.1"/>
    <property type="molecule type" value="Genomic_DNA"/>
</dbReference>
<feature type="non-terminal residue" evidence="1">
    <location>
        <position position="1"/>
    </location>
</feature>
<proteinExistence type="predicted"/>
<organism evidence="1 2">
    <name type="scientific">Trifolium medium</name>
    <dbReference type="NCBI Taxonomy" id="97028"/>
    <lineage>
        <taxon>Eukaryota</taxon>
        <taxon>Viridiplantae</taxon>
        <taxon>Streptophyta</taxon>
        <taxon>Embryophyta</taxon>
        <taxon>Tracheophyta</taxon>
        <taxon>Spermatophyta</taxon>
        <taxon>Magnoliopsida</taxon>
        <taxon>eudicotyledons</taxon>
        <taxon>Gunneridae</taxon>
        <taxon>Pentapetalae</taxon>
        <taxon>rosids</taxon>
        <taxon>fabids</taxon>
        <taxon>Fabales</taxon>
        <taxon>Fabaceae</taxon>
        <taxon>Papilionoideae</taxon>
        <taxon>50 kb inversion clade</taxon>
        <taxon>NPAAA clade</taxon>
        <taxon>Hologalegina</taxon>
        <taxon>IRL clade</taxon>
        <taxon>Trifolieae</taxon>
        <taxon>Trifolium</taxon>
    </lineage>
</organism>
<evidence type="ECO:0000313" key="1">
    <source>
        <dbReference type="EMBL" id="MCI30144.1"/>
    </source>
</evidence>
<dbReference type="Proteomes" id="UP000265520">
    <property type="component" value="Unassembled WGS sequence"/>
</dbReference>
<keyword evidence="2" id="KW-1185">Reference proteome</keyword>
<protein>
    <submittedName>
        <fullName evidence="1">Uncharacterized protein</fullName>
    </submittedName>
</protein>
<sequence length="92" mass="9782">PFGVVSYSVLLRWPPSNQLDLPSFVAVLLCSPPFIWVEMTCGGPNLFGLVGAVLSMFSASRSPPYIGCCDLGLFGLKKLFVLDVCLQGAVGT</sequence>
<dbReference type="AlphaFoldDB" id="A0A392R205"/>
<accession>A0A392R205</accession>
<name>A0A392R205_9FABA</name>
<reference evidence="1 2" key="1">
    <citation type="journal article" date="2018" name="Front. Plant Sci.">
        <title>Red Clover (Trifolium pratense) and Zigzag Clover (T. medium) - A Picture of Genomic Similarities and Differences.</title>
        <authorList>
            <person name="Dluhosova J."/>
            <person name="Istvanek J."/>
            <person name="Nedelnik J."/>
            <person name="Repkova J."/>
        </authorList>
    </citation>
    <scope>NUCLEOTIDE SEQUENCE [LARGE SCALE GENOMIC DNA]</scope>
    <source>
        <strain evidence="2">cv. 10/8</strain>
        <tissue evidence="1">Leaf</tissue>
    </source>
</reference>
<evidence type="ECO:0000313" key="2">
    <source>
        <dbReference type="Proteomes" id="UP000265520"/>
    </source>
</evidence>